<dbReference type="CDD" id="cd01171">
    <property type="entry name" value="YXKO-related"/>
    <property type="match status" value="1"/>
</dbReference>
<feature type="binding site" evidence="6">
    <location>
        <position position="113"/>
    </location>
    <ligand>
        <name>(6S)-NADPHX</name>
        <dbReference type="ChEBI" id="CHEBI:64076"/>
    </ligand>
</feature>
<feature type="binding site" evidence="6">
    <location>
        <begin position="200"/>
        <end position="204"/>
    </location>
    <ligand>
        <name>AMP</name>
        <dbReference type="ChEBI" id="CHEBI:456215"/>
    </ligand>
</feature>
<feature type="binding site" evidence="6">
    <location>
        <position position="230"/>
    </location>
    <ligand>
        <name>(6S)-NADPHX</name>
        <dbReference type="ChEBI" id="CHEBI:64076"/>
    </ligand>
</feature>
<dbReference type="SUPFAM" id="SSF53613">
    <property type="entry name" value="Ribokinase-like"/>
    <property type="match status" value="1"/>
</dbReference>
<gene>
    <name evidence="6" type="primary">nnrD</name>
    <name evidence="8" type="ORF">ABOZ73_05355</name>
</gene>
<dbReference type="EMBL" id="CP158375">
    <property type="protein sequence ID" value="XDO97845.1"/>
    <property type="molecule type" value="Genomic_DNA"/>
</dbReference>
<organism evidence="8">
    <name type="scientific">Caulobacter sp. 73W</name>
    <dbReference type="NCBI Taxonomy" id="3161137"/>
    <lineage>
        <taxon>Bacteria</taxon>
        <taxon>Pseudomonadati</taxon>
        <taxon>Pseudomonadota</taxon>
        <taxon>Alphaproteobacteria</taxon>
        <taxon>Caulobacterales</taxon>
        <taxon>Caulobacteraceae</taxon>
        <taxon>Caulobacter</taxon>
    </lineage>
</organism>
<comment type="cofactor">
    <cofactor evidence="6">
        <name>Mg(2+)</name>
        <dbReference type="ChEBI" id="CHEBI:18420"/>
    </cofactor>
</comment>
<comment type="catalytic activity">
    <reaction evidence="6">
        <text>(6S)-NADPHX + ADP = AMP + phosphate + NADPH + H(+)</text>
        <dbReference type="Rhea" id="RHEA:32235"/>
        <dbReference type="ChEBI" id="CHEBI:15378"/>
        <dbReference type="ChEBI" id="CHEBI:43474"/>
        <dbReference type="ChEBI" id="CHEBI:57783"/>
        <dbReference type="ChEBI" id="CHEBI:64076"/>
        <dbReference type="ChEBI" id="CHEBI:456215"/>
        <dbReference type="ChEBI" id="CHEBI:456216"/>
        <dbReference type="EC" id="4.2.1.136"/>
    </reaction>
</comment>
<dbReference type="RefSeq" id="WP_369061328.1">
    <property type="nucleotide sequence ID" value="NZ_CP158375.1"/>
</dbReference>
<accession>A0AB39KW29</accession>
<dbReference type="PANTHER" id="PTHR12592">
    <property type="entry name" value="ATP-DEPENDENT (S)-NAD(P)H-HYDRATE DEHYDRATASE FAMILY MEMBER"/>
    <property type="match status" value="1"/>
</dbReference>
<dbReference type="InterPro" id="IPR029056">
    <property type="entry name" value="Ribokinase-like"/>
</dbReference>
<evidence type="ECO:0000256" key="1">
    <source>
        <dbReference type="ARBA" id="ARBA00022741"/>
    </source>
</evidence>
<comment type="subunit">
    <text evidence="6">Homotetramer.</text>
</comment>
<comment type="similarity">
    <text evidence="6">Belongs to the NnrD/CARKD family.</text>
</comment>
<dbReference type="InterPro" id="IPR000631">
    <property type="entry name" value="CARKD"/>
</dbReference>
<protein>
    <recommendedName>
        <fullName evidence="6">ADP-dependent (S)-NAD(P)H-hydrate dehydratase</fullName>
        <ecNumber evidence="6">4.2.1.136</ecNumber>
    </recommendedName>
    <alternativeName>
        <fullName evidence="6">ADP-dependent NAD(P)HX dehydratase</fullName>
    </alternativeName>
</protein>
<feature type="binding site" evidence="6">
    <location>
        <position position="229"/>
    </location>
    <ligand>
        <name>AMP</name>
        <dbReference type="ChEBI" id="CHEBI:456215"/>
    </ligand>
</feature>
<dbReference type="PANTHER" id="PTHR12592:SF0">
    <property type="entry name" value="ATP-DEPENDENT (S)-NAD(P)H-HYDRATE DEHYDRATASE"/>
    <property type="match status" value="1"/>
</dbReference>
<keyword evidence="2 6" id="KW-0067">ATP-binding</keyword>
<evidence type="ECO:0000256" key="4">
    <source>
        <dbReference type="ARBA" id="ARBA00023027"/>
    </source>
</evidence>
<name>A0AB39KW29_9CAUL</name>
<dbReference type="PROSITE" id="PS51383">
    <property type="entry name" value="YJEF_C_3"/>
    <property type="match status" value="1"/>
</dbReference>
<keyword evidence="1 6" id="KW-0547">Nucleotide-binding</keyword>
<comment type="function">
    <text evidence="6">Catalyzes the dehydration of the S-form of NAD(P)HX at the expense of ADP, which is converted to AMP. Together with NAD(P)HX epimerase, which catalyzes the epimerization of the S- and R-forms, the enzyme allows the repair of both epimers of NAD(P)HX, a damaged form of NAD(P)H that is a result of enzymatic or heat-dependent hydration.</text>
</comment>
<dbReference type="GO" id="GO:0052856">
    <property type="term" value="F:NAD(P)HX epimerase activity"/>
    <property type="evidence" value="ECO:0007669"/>
    <property type="project" value="TreeGrafter"/>
</dbReference>
<evidence type="ECO:0000259" key="7">
    <source>
        <dbReference type="PROSITE" id="PS51383"/>
    </source>
</evidence>
<dbReference type="GO" id="GO:0046496">
    <property type="term" value="P:nicotinamide nucleotide metabolic process"/>
    <property type="evidence" value="ECO:0007669"/>
    <property type="project" value="UniProtKB-UniRule"/>
</dbReference>
<dbReference type="NCBIfam" id="TIGR00196">
    <property type="entry name" value="yjeF_cterm"/>
    <property type="match status" value="1"/>
</dbReference>
<dbReference type="GO" id="GO:0052855">
    <property type="term" value="F:ADP-dependent NAD(P)H-hydrate dehydratase activity"/>
    <property type="evidence" value="ECO:0007669"/>
    <property type="project" value="UniProtKB-UniRule"/>
</dbReference>
<keyword evidence="5 6" id="KW-0456">Lyase</keyword>
<comment type="catalytic activity">
    <reaction evidence="6">
        <text>(6S)-NADHX + ADP = AMP + phosphate + NADH + H(+)</text>
        <dbReference type="Rhea" id="RHEA:32223"/>
        <dbReference type="ChEBI" id="CHEBI:15378"/>
        <dbReference type="ChEBI" id="CHEBI:43474"/>
        <dbReference type="ChEBI" id="CHEBI:57945"/>
        <dbReference type="ChEBI" id="CHEBI:64074"/>
        <dbReference type="ChEBI" id="CHEBI:456215"/>
        <dbReference type="ChEBI" id="CHEBI:456216"/>
        <dbReference type="EC" id="4.2.1.136"/>
    </reaction>
</comment>
<dbReference type="Gene3D" id="3.40.1190.20">
    <property type="match status" value="1"/>
</dbReference>
<proteinExistence type="inferred from homology"/>
<feature type="binding site" evidence="6">
    <location>
        <position position="43"/>
    </location>
    <ligand>
        <name>(6S)-NADPHX</name>
        <dbReference type="ChEBI" id="CHEBI:64076"/>
    </ligand>
</feature>
<feature type="binding site" evidence="6">
    <location>
        <position position="163"/>
    </location>
    <ligand>
        <name>(6S)-NADPHX</name>
        <dbReference type="ChEBI" id="CHEBI:64076"/>
    </ligand>
</feature>
<evidence type="ECO:0000313" key="8">
    <source>
        <dbReference type="EMBL" id="XDO97845.1"/>
    </source>
</evidence>
<sequence length="290" mass="29362">MSAPVEITARLLRQWPLPQPGGGGKEERGRVLVVGGHAEIPGAVVLAATAALRAGAGKLQVATVEQIAAQLGLSLPEARAFALKSDYGALTAQSVDPLARHLPGCDALLIGPGMMAEGEAVALSLLQSETEAALVLDAGALPAAESGRDLLLRRAGRVVLTPHSGEMARLTSRSREEIEADPLATALAVARGHAAVVAMKGAATHVAAPDGRVWSYPGGGPGLGTSGSGDVLAGIITGLLARGATPEQATVFGVYLHGEAGRVLARKVGPLGFLAREIGPEVPAILKTLL</sequence>
<dbReference type="EC" id="4.2.1.136" evidence="6"/>
<feature type="domain" description="YjeF C-terminal" evidence="7">
    <location>
        <begin position="8"/>
        <end position="289"/>
    </location>
</feature>
<keyword evidence="3 6" id="KW-0521">NADP</keyword>
<evidence type="ECO:0000256" key="3">
    <source>
        <dbReference type="ARBA" id="ARBA00022857"/>
    </source>
</evidence>
<evidence type="ECO:0000256" key="2">
    <source>
        <dbReference type="ARBA" id="ARBA00022840"/>
    </source>
</evidence>
<dbReference type="HAMAP" id="MF_01965">
    <property type="entry name" value="NADHX_dehydratase"/>
    <property type="match status" value="1"/>
</dbReference>
<dbReference type="AlphaFoldDB" id="A0AB39KW29"/>
<reference evidence="8" key="1">
    <citation type="submission" date="2024-06" db="EMBL/GenBank/DDBJ databases">
        <title>Caulobacter inopinatus, sp. nov.</title>
        <authorList>
            <person name="Donachie S.P."/>
        </authorList>
    </citation>
    <scope>NUCLEOTIDE SEQUENCE</scope>
    <source>
        <strain evidence="8">73W</strain>
    </source>
</reference>
<evidence type="ECO:0000256" key="6">
    <source>
        <dbReference type="HAMAP-Rule" id="MF_01965"/>
    </source>
</evidence>
<keyword evidence="4 6" id="KW-0520">NAD</keyword>
<dbReference type="GO" id="GO:0005524">
    <property type="term" value="F:ATP binding"/>
    <property type="evidence" value="ECO:0007669"/>
    <property type="project" value="UniProtKB-KW"/>
</dbReference>
<dbReference type="Pfam" id="PF01256">
    <property type="entry name" value="Carb_kinase"/>
    <property type="match status" value="1"/>
</dbReference>
<evidence type="ECO:0000256" key="5">
    <source>
        <dbReference type="ARBA" id="ARBA00023239"/>
    </source>
</evidence>
<dbReference type="GO" id="GO:0110051">
    <property type="term" value="P:metabolite repair"/>
    <property type="evidence" value="ECO:0007669"/>
    <property type="project" value="TreeGrafter"/>
</dbReference>